<evidence type="ECO:0000313" key="2">
    <source>
        <dbReference type="EMBL" id="QUX23193.1"/>
    </source>
</evidence>
<sequence>MGDTAKIVAAVAGGYVLGRRRKLKLAIALGLYLGAKKLDIDPRRIGRDLLKEVSSLPAVGDLKLQSREQLVEAGRAAVGGIADRWAGGLAESLENRTSRLREGLAPEKGGSEDSGDGRPDAEAESEDGGPPEEPEKEDSSEDEGSAKGGTSGAKGTRKRGRARSGAERAKSAAGRTAGAARKTASRRKRAADDEGEDRDED</sequence>
<feature type="compositionally biased region" description="Acidic residues" evidence="1">
    <location>
        <begin position="122"/>
        <end position="143"/>
    </location>
</feature>
<evidence type="ECO:0000313" key="3">
    <source>
        <dbReference type="Proteomes" id="UP000676079"/>
    </source>
</evidence>
<evidence type="ECO:0000256" key="1">
    <source>
        <dbReference type="SAM" id="MobiDB-lite"/>
    </source>
</evidence>
<feature type="region of interest" description="Disordered" evidence="1">
    <location>
        <begin position="96"/>
        <end position="201"/>
    </location>
</feature>
<organism evidence="2 3">
    <name type="scientific">Nocardiopsis changdeensis</name>
    <dbReference type="NCBI Taxonomy" id="2831969"/>
    <lineage>
        <taxon>Bacteria</taxon>
        <taxon>Bacillati</taxon>
        <taxon>Actinomycetota</taxon>
        <taxon>Actinomycetes</taxon>
        <taxon>Streptosporangiales</taxon>
        <taxon>Nocardiopsidaceae</taxon>
        <taxon>Nocardiopsis</taxon>
    </lineage>
</organism>
<feature type="compositionally biased region" description="Basic and acidic residues" evidence="1">
    <location>
        <begin position="96"/>
        <end position="121"/>
    </location>
</feature>
<name>A0ABX8BNI5_9ACTN</name>
<gene>
    <name evidence="2" type="ORF">KGD84_01970</name>
</gene>
<dbReference type="RefSeq" id="WP_220564418.1">
    <property type="nucleotide sequence ID" value="NZ_CP074133.1"/>
</dbReference>
<dbReference type="Proteomes" id="UP000676079">
    <property type="component" value="Chromosome"/>
</dbReference>
<accession>A0ABX8BNI5</accession>
<evidence type="ECO:0008006" key="4">
    <source>
        <dbReference type="Google" id="ProtNLM"/>
    </source>
</evidence>
<reference evidence="2 3" key="1">
    <citation type="submission" date="2021-05" db="EMBL/GenBank/DDBJ databases">
        <title>Direct Submission.</title>
        <authorList>
            <person name="Li K."/>
            <person name="Gao J."/>
        </authorList>
    </citation>
    <scope>NUCLEOTIDE SEQUENCE [LARGE SCALE GENOMIC DNA]</scope>
    <source>
        <strain evidence="2 3">Mg02</strain>
    </source>
</reference>
<feature type="compositionally biased region" description="Low complexity" evidence="1">
    <location>
        <begin position="171"/>
        <end position="182"/>
    </location>
</feature>
<dbReference type="EMBL" id="CP074133">
    <property type="protein sequence ID" value="QUX23193.1"/>
    <property type="molecule type" value="Genomic_DNA"/>
</dbReference>
<proteinExistence type="predicted"/>
<protein>
    <recommendedName>
        <fullName evidence="4">Histone protein</fullName>
    </recommendedName>
</protein>
<keyword evidence="3" id="KW-1185">Reference proteome</keyword>